<evidence type="ECO:0000313" key="2">
    <source>
        <dbReference type="Proteomes" id="UP001527925"/>
    </source>
</evidence>
<name>A0ABR4N3I0_9FUNG</name>
<dbReference type="Pfam" id="PF13637">
    <property type="entry name" value="Ank_4"/>
    <property type="match status" value="1"/>
</dbReference>
<comment type="caution">
    <text evidence="1">The sequence shown here is derived from an EMBL/GenBank/DDBJ whole genome shotgun (WGS) entry which is preliminary data.</text>
</comment>
<dbReference type="InterPro" id="IPR036770">
    <property type="entry name" value="Ankyrin_rpt-contain_sf"/>
</dbReference>
<reference evidence="1 2" key="1">
    <citation type="submission" date="2023-09" db="EMBL/GenBank/DDBJ databases">
        <title>Pangenome analysis of Batrachochytrium dendrobatidis and related Chytrids.</title>
        <authorList>
            <person name="Yacoub M.N."/>
            <person name="Stajich J.E."/>
            <person name="James T.Y."/>
        </authorList>
    </citation>
    <scope>NUCLEOTIDE SEQUENCE [LARGE SCALE GENOMIC DNA]</scope>
    <source>
        <strain evidence="1 2">JEL0888</strain>
    </source>
</reference>
<accession>A0ABR4N3I0</accession>
<evidence type="ECO:0008006" key="3">
    <source>
        <dbReference type="Google" id="ProtNLM"/>
    </source>
</evidence>
<dbReference type="PANTHER" id="PTHR46586">
    <property type="entry name" value="ANKYRIN REPEAT-CONTAINING PROTEIN"/>
    <property type="match status" value="1"/>
</dbReference>
<organism evidence="1 2">
    <name type="scientific">Polyrhizophydium stewartii</name>
    <dbReference type="NCBI Taxonomy" id="2732419"/>
    <lineage>
        <taxon>Eukaryota</taxon>
        <taxon>Fungi</taxon>
        <taxon>Fungi incertae sedis</taxon>
        <taxon>Chytridiomycota</taxon>
        <taxon>Chytridiomycota incertae sedis</taxon>
        <taxon>Chytridiomycetes</taxon>
        <taxon>Rhizophydiales</taxon>
        <taxon>Rhizophydiales incertae sedis</taxon>
        <taxon>Polyrhizophydium</taxon>
    </lineage>
</organism>
<dbReference type="Gene3D" id="1.25.40.20">
    <property type="entry name" value="Ankyrin repeat-containing domain"/>
    <property type="match status" value="1"/>
</dbReference>
<keyword evidence="2" id="KW-1185">Reference proteome</keyword>
<dbReference type="SUPFAM" id="SSF140860">
    <property type="entry name" value="Pseudo ankyrin repeat-like"/>
    <property type="match status" value="1"/>
</dbReference>
<gene>
    <name evidence="1" type="ORF">HK105_206355</name>
</gene>
<dbReference type="EMBL" id="JADGIZ020000037">
    <property type="protein sequence ID" value="KAL2914097.1"/>
    <property type="molecule type" value="Genomic_DNA"/>
</dbReference>
<dbReference type="InterPro" id="IPR002110">
    <property type="entry name" value="Ankyrin_rpt"/>
</dbReference>
<dbReference type="PANTHER" id="PTHR46586:SF3">
    <property type="entry name" value="ANKYRIN REPEAT-CONTAINING PROTEIN"/>
    <property type="match status" value="1"/>
</dbReference>
<evidence type="ECO:0000313" key="1">
    <source>
        <dbReference type="EMBL" id="KAL2914097.1"/>
    </source>
</evidence>
<dbReference type="InterPro" id="IPR052050">
    <property type="entry name" value="SecEffector_AnkRepeat"/>
</dbReference>
<proteinExistence type="predicted"/>
<protein>
    <recommendedName>
        <fullName evidence="3">Ankyrin repeat protein</fullName>
    </recommendedName>
</protein>
<sequence>MDSATYNGHIDCIQWLHDNRIEGCKIGAMDCAVENGHLDVLKWLHVSRTEGCTQWAVLEASPNGHADVVEWLHMNRRERNIAIVAMAAAHYGRLGVVQRTYRLAPYAITPDVANEAAAMRSMDVLEWIVDSTRVRPTPKLVSLAVDMLLWFRRRIPGVFYTPPLSKVGRGSADSVIEWFDRADLPHSQDLAQLAIGERQSMVTKWLLHHLPETYWREEDLRAARGLAPSE</sequence>
<dbReference type="Proteomes" id="UP001527925">
    <property type="component" value="Unassembled WGS sequence"/>
</dbReference>